<dbReference type="InParanoid" id="E8MZG8"/>
<dbReference type="AlphaFoldDB" id="E8MZG8"/>
<dbReference type="SUPFAM" id="SSF142433">
    <property type="entry name" value="CinA-like"/>
    <property type="match status" value="1"/>
</dbReference>
<organism evidence="2 3">
    <name type="scientific">Anaerolinea thermophila (strain DSM 14523 / JCM 11388 / NBRC 100420 / UNI-1)</name>
    <dbReference type="NCBI Taxonomy" id="926569"/>
    <lineage>
        <taxon>Bacteria</taxon>
        <taxon>Bacillati</taxon>
        <taxon>Chloroflexota</taxon>
        <taxon>Anaerolineae</taxon>
        <taxon>Anaerolineales</taxon>
        <taxon>Anaerolineaceae</taxon>
        <taxon>Anaerolinea</taxon>
    </lineage>
</organism>
<keyword evidence="3" id="KW-1185">Reference proteome</keyword>
<gene>
    <name evidence="2" type="ordered locus">ANT_24900</name>
</gene>
<dbReference type="Proteomes" id="UP000008922">
    <property type="component" value="Chromosome"/>
</dbReference>
<evidence type="ECO:0000259" key="1">
    <source>
        <dbReference type="Pfam" id="PF02464"/>
    </source>
</evidence>
<name>E8MZG8_ANATU</name>
<dbReference type="EMBL" id="AP012029">
    <property type="protein sequence ID" value="BAJ64516.1"/>
    <property type="molecule type" value="Genomic_DNA"/>
</dbReference>
<dbReference type="InterPro" id="IPR036653">
    <property type="entry name" value="CinA-like_C"/>
</dbReference>
<evidence type="ECO:0000313" key="3">
    <source>
        <dbReference type="Proteomes" id="UP000008922"/>
    </source>
</evidence>
<dbReference type="Gene3D" id="3.90.950.20">
    <property type="entry name" value="CinA-like"/>
    <property type="match status" value="1"/>
</dbReference>
<dbReference type="eggNOG" id="COG1546">
    <property type="taxonomic scope" value="Bacteria"/>
</dbReference>
<sequence length="179" mass="19455">MTKENEEILSLSREVGDLLRQHGWYLVTAESCTGGLVGNWITDIPGSSDYYLGGVIAYANEVKQALLGVSASSLAQFGAVSPEVAREMASGIRHLFSQKFPIEKLVGIGVTGVAGPGGGTPQKPVGLVWIAVEAPQVQRVERFLWQGDRRQNKAFSAYRALSLLKEELLAWEESTHGKR</sequence>
<dbReference type="OrthoDB" id="9801454at2"/>
<feature type="domain" description="CinA C-terminal" evidence="1">
    <location>
        <begin position="10"/>
        <end position="167"/>
    </location>
</feature>
<accession>E8MZG8</accession>
<reference evidence="2 3" key="1">
    <citation type="submission" date="2010-12" db="EMBL/GenBank/DDBJ databases">
        <title>Whole genome sequence of Anaerolinea thermophila UNI-1.</title>
        <authorList>
            <person name="Narita-Yamada S."/>
            <person name="Kishi E."/>
            <person name="Watanabe Y."/>
            <person name="Takasaki K."/>
            <person name="Ankai A."/>
            <person name="Oguchi A."/>
            <person name="Fukui S."/>
            <person name="Takahashi M."/>
            <person name="Yashiro I."/>
            <person name="Hosoyama A."/>
            <person name="Sekiguchi Y."/>
            <person name="Hanada S."/>
            <person name="Fujita N."/>
        </authorList>
    </citation>
    <scope>NUCLEOTIDE SEQUENCE [LARGE SCALE GENOMIC DNA]</scope>
    <source>
        <strain evidence="3">DSM 14523 / JCM 11388 / NBRC 100420 / UNI-1</strain>
    </source>
</reference>
<proteinExistence type="predicted"/>
<dbReference type="STRING" id="926569.ANT_24900"/>
<dbReference type="Pfam" id="PF02464">
    <property type="entry name" value="CinA"/>
    <property type="match status" value="1"/>
</dbReference>
<dbReference type="RefSeq" id="WP_013560871.1">
    <property type="nucleotide sequence ID" value="NC_014960.1"/>
</dbReference>
<dbReference type="HOGENOM" id="CLU_030805_1_2_0"/>
<protein>
    <recommendedName>
        <fullName evidence="1">CinA C-terminal domain-containing protein</fullName>
    </recommendedName>
</protein>
<dbReference type="KEGG" id="atm:ANT_24900"/>
<dbReference type="InterPro" id="IPR008136">
    <property type="entry name" value="CinA_C"/>
</dbReference>
<evidence type="ECO:0000313" key="2">
    <source>
        <dbReference type="EMBL" id="BAJ64516.1"/>
    </source>
</evidence>
<dbReference type="NCBIfam" id="TIGR00199">
    <property type="entry name" value="PncC_domain"/>
    <property type="match status" value="1"/>
</dbReference>